<keyword evidence="2" id="KW-1185">Reference proteome</keyword>
<evidence type="ECO:0000313" key="1">
    <source>
        <dbReference type="EMBL" id="CAG8561751.1"/>
    </source>
</evidence>
<dbReference type="OrthoDB" id="2341611at2759"/>
<protein>
    <submittedName>
        <fullName evidence="1">5806_t:CDS:1</fullName>
    </submittedName>
</protein>
<reference evidence="1" key="1">
    <citation type="submission" date="2021-06" db="EMBL/GenBank/DDBJ databases">
        <authorList>
            <person name="Kallberg Y."/>
            <person name="Tangrot J."/>
            <person name="Rosling A."/>
        </authorList>
    </citation>
    <scope>NUCLEOTIDE SEQUENCE</scope>
    <source>
        <strain evidence="1">MT106</strain>
    </source>
</reference>
<comment type="caution">
    <text evidence="1">The sequence shown here is derived from an EMBL/GenBank/DDBJ whole genome shotgun (WGS) entry which is preliminary data.</text>
</comment>
<dbReference type="Proteomes" id="UP000789831">
    <property type="component" value="Unassembled WGS sequence"/>
</dbReference>
<sequence>MNFSRIYDIDTFIRFSGDYPLEKVTSFCENVLTDFNNPFNTTWITVSDDKLTQSKDNELIKYMIEIIFKKVNLTSDYGYNNSISFKEHSSIYVSFGSITQYILDLGLELYTVPFFDSFDTSKEISSVPNAVVNYRQSLSSKLDNTNANNTLIGLNLLNANQPMLMTILESNGFLQKTSSIVSKIGGFYTVVVGIFVFFFGDQRISPWGLAQIFLFSCTPCRRSLKEKLAWKYVSSAGIPFSEKVKDKPENSSLEARVQILETLLKEYYLNTELLDKVRQVIIRHPKYKKEYEELTRAWLVQEDDDNIHEDESSDQAPSFKIHGEATYRKVGVLIESSEEFR</sequence>
<gene>
    <name evidence="1" type="ORF">AGERDE_LOCUS7185</name>
</gene>
<proteinExistence type="predicted"/>
<dbReference type="AlphaFoldDB" id="A0A9N9BB11"/>
<organism evidence="1 2">
    <name type="scientific">Ambispora gerdemannii</name>
    <dbReference type="NCBI Taxonomy" id="144530"/>
    <lineage>
        <taxon>Eukaryota</taxon>
        <taxon>Fungi</taxon>
        <taxon>Fungi incertae sedis</taxon>
        <taxon>Mucoromycota</taxon>
        <taxon>Glomeromycotina</taxon>
        <taxon>Glomeromycetes</taxon>
        <taxon>Archaeosporales</taxon>
        <taxon>Ambisporaceae</taxon>
        <taxon>Ambispora</taxon>
    </lineage>
</organism>
<name>A0A9N9BB11_9GLOM</name>
<evidence type="ECO:0000313" key="2">
    <source>
        <dbReference type="Proteomes" id="UP000789831"/>
    </source>
</evidence>
<accession>A0A9N9BB11</accession>
<dbReference type="EMBL" id="CAJVPL010001258">
    <property type="protein sequence ID" value="CAG8561751.1"/>
    <property type="molecule type" value="Genomic_DNA"/>
</dbReference>